<dbReference type="Proteomes" id="UP001064048">
    <property type="component" value="Chromosome Z"/>
</dbReference>
<gene>
    <name evidence="1" type="ORF">MSG28_000185</name>
</gene>
<comment type="caution">
    <text evidence="1">The sequence shown here is derived from an EMBL/GenBank/DDBJ whole genome shotgun (WGS) entry which is preliminary data.</text>
</comment>
<evidence type="ECO:0000313" key="1">
    <source>
        <dbReference type="EMBL" id="KAI8429568.1"/>
    </source>
</evidence>
<keyword evidence="2" id="KW-1185">Reference proteome</keyword>
<proteinExistence type="predicted"/>
<organism evidence="1 2">
    <name type="scientific">Choristoneura fumiferana</name>
    <name type="common">Spruce budworm moth</name>
    <name type="synonym">Archips fumiferana</name>
    <dbReference type="NCBI Taxonomy" id="7141"/>
    <lineage>
        <taxon>Eukaryota</taxon>
        <taxon>Metazoa</taxon>
        <taxon>Ecdysozoa</taxon>
        <taxon>Arthropoda</taxon>
        <taxon>Hexapoda</taxon>
        <taxon>Insecta</taxon>
        <taxon>Pterygota</taxon>
        <taxon>Neoptera</taxon>
        <taxon>Endopterygota</taxon>
        <taxon>Lepidoptera</taxon>
        <taxon>Glossata</taxon>
        <taxon>Ditrysia</taxon>
        <taxon>Tortricoidea</taxon>
        <taxon>Tortricidae</taxon>
        <taxon>Tortricinae</taxon>
        <taxon>Choristoneura</taxon>
    </lineage>
</organism>
<name>A0ACC0JZM8_CHOFU</name>
<accession>A0ACC0JZM8</accession>
<protein>
    <submittedName>
        <fullName evidence="1">Uncharacterized protein</fullName>
    </submittedName>
</protein>
<dbReference type="EMBL" id="CM046131">
    <property type="protein sequence ID" value="KAI8429568.1"/>
    <property type="molecule type" value="Genomic_DNA"/>
</dbReference>
<sequence length="295" mass="34338">MMFIYMNKLFLRTFLFILILELNWDVNSLSELSNLPLKSDVIVYLKSIERITEFCGRHKNDIDLNLEFGLFLLNVNLRHFMTKRKTRLPSDLKTNVRRILRANEPLFDFFRFMVNNGNDLNHRKDKNITSLFINVNSWVKRTKEYNTALANKGSSRVEYLVEKYSSWNVYMDHVDDALIDDLCSTIYEEAQYIALNGYKHADLLMEQICLCTLAGHASFLQRRWLSSLLRLQTSHGCFRQNLKPSASVEALATKPWRISKKDTQLIMGKRCNGHVTAVAVATLGAAVRYIVETYY</sequence>
<reference evidence="1 2" key="1">
    <citation type="journal article" date="2022" name="Genome Biol. Evol.">
        <title>The Spruce Budworm Genome: Reconstructing the Evolutionary History of Antifreeze Proteins.</title>
        <authorList>
            <person name="Beliveau C."/>
            <person name="Gagne P."/>
            <person name="Picq S."/>
            <person name="Vernygora O."/>
            <person name="Keeling C.I."/>
            <person name="Pinkney K."/>
            <person name="Doucet D."/>
            <person name="Wen F."/>
            <person name="Johnston J.S."/>
            <person name="Maaroufi H."/>
            <person name="Boyle B."/>
            <person name="Laroche J."/>
            <person name="Dewar K."/>
            <person name="Juretic N."/>
            <person name="Blackburn G."/>
            <person name="Nisole A."/>
            <person name="Brunet B."/>
            <person name="Brandao M."/>
            <person name="Lumley L."/>
            <person name="Duan J."/>
            <person name="Quan G."/>
            <person name="Lucarotti C.J."/>
            <person name="Roe A.D."/>
            <person name="Sperling F.A.H."/>
            <person name="Levesque R.C."/>
            <person name="Cusson M."/>
        </authorList>
    </citation>
    <scope>NUCLEOTIDE SEQUENCE [LARGE SCALE GENOMIC DNA]</scope>
    <source>
        <strain evidence="1">Glfc:IPQL:Cfum</strain>
    </source>
</reference>
<evidence type="ECO:0000313" key="2">
    <source>
        <dbReference type="Proteomes" id="UP001064048"/>
    </source>
</evidence>